<protein>
    <submittedName>
        <fullName evidence="2">Uncharacterized protein</fullName>
    </submittedName>
</protein>
<keyword evidence="1" id="KW-1133">Transmembrane helix</keyword>
<comment type="caution">
    <text evidence="2">The sequence shown here is derived from an EMBL/GenBank/DDBJ whole genome shotgun (WGS) entry which is preliminary data.</text>
</comment>
<organism evidence="2">
    <name type="scientific">marine sediment metagenome</name>
    <dbReference type="NCBI Taxonomy" id="412755"/>
    <lineage>
        <taxon>unclassified sequences</taxon>
        <taxon>metagenomes</taxon>
        <taxon>ecological metagenomes</taxon>
    </lineage>
</organism>
<reference evidence="2" key="1">
    <citation type="journal article" date="2014" name="Front. Microbiol.">
        <title>High frequency of phylogenetically diverse reductive dehalogenase-homologous genes in deep subseafloor sedimentary metagenomes.</title>
        <authorList>
            <person name="Kawai M."/>
            <person name="Futagami T."/>
            <person name="Toyoda A."/>
            <person name="Takaki Y."/>
            <person name="Nishi S."/>
            <person name="Hori S."/>
            <person name="Arai W."/>
            <person name="Tsubouchi T."/>
            <person name="Morono Y."/>
            <person name="Uchiyama I."/>
            <person name="Ito T."/>
            <person name="Fujiyama A."/>
            <person name="Inagaki F."/>
            <person name="Takami H."/>
        </authorList>
    </citation>
    <scope>NUCLEOTIDE SEQUENCE</scope>
    <source>
        <strain evidence="2">Expedition CK06-06</strain>
    </source>
</reference>
<sequence>MSLAKIMTLLVLVVSIVALMFALITARAQMLIVVVFLALTAMLRMVVLVLLTMITIVREPLANIILLPMIPGVFLALPIILTLAMEMMFTGMIPVTGEKK</sequence>
<gene>
    <name evidence="2" type="ORF">S06H3_40706</name>
</gene>
<keyword evidence="1" id="KW-0812">Transmembrane</keyword>
<keyword evidence="1" id="KW-0472">Membrane</keyword>
<feature type="transmembrane region" description="Helical" evidence="1">
    <location>
        <begin position="6"/>
        <end position="24"/>
    </location>
</feature>
<feature type="transmembrane region" description="Helical" evidence="1">
    <location>
        <begin position="31"/>
        <end position="56"/>
    </location>
</feature>
<dbReference type="AlphaFoldDB" id="X1N7P6"/>
<name>X1N7P6_9ZZZZ</name>
<proteinExistence type="predicted"/>
<accession>X1N7P6</accession>
<feature type="transmembrane region" description="Helical" evidence="1">
    <location>
        <begin position="62"/>
        <end position="84"/>
    </location>
</feature>
<evidence type="ECO:0000313" key="2">
    <source>
        <dbReference type="EMBL" id="GAI39608.1"/>
    </source>
</evidence>
<dbReference type="EMBL" id="BARV01025005">
    <property type="protein sequence ID" value="GAI39608.1"/>
    <property type="molecule type" value="Genomic_DNA"/>
</dbReference>
<evidence type="ECO:0000256" key="1">
    <source>
        <dbReference type="SAM" id="Phobius"/>
    </source>
</evidence>